<protein>
    <submittedName>
        <fullName evidence="2">Uncharacterized protein</fullName>
    </submittedName>
</protein>
<sequence>MLLYHCDSIPQLRQVVKQLKRLEDDQHIFSNLANMIWQQICIGTGNDLLAQLTPPPSSFSYGCADEEDSEVSDYGDKESKEQFDKGDPEEPEVAEDVGILCAKSFEEDEGEGVLCCYKFA</sequence>
<keyword evidence="3" id="KW-1185">Reference proteome</keyword>
<name>A0AA88HUK4_ARTSF</name>
<feature type="compositionally biased region" description="Acidic residues" evidence="1">
    <location>
        <begin position="64"/>
        <end position="73"/>
    </location>
</feature>
<feature type="compositionally biased region" description="Basic and acidic residues" evidence="1">
    <location>
        <begin position="74"/>
        <end position="88"/>
    </location>
</feature>
<evidence type="ECO:0000256" key="1">
    <source>
        <dbReference type="SAM" id="MobiDB-lite"/>
    </source>
</evidence>
<accession>A0AA88HUK4</accession>
<gene>
    <name evidence="2" type="ORF">QYM36_005590</name>
</gene>
<evidence type="ECO:0000313" key="2">
    <source>
        <dbReference type="EMBL" id="KAK2718330.1"/>
    </source>
</evidence>
<dbReference type="AlphaFoldDB" id="A0AA88HUK4"/>
<comment type="caution">
    <text evidence="2">The sequence shown here is derived from an EMBL/GenBank/DDBJ whole genome shotgun (WGS) entry which is preliminary data.</text>
</comment>
<dbReference type="EMBL" id="JAVRJZ010000009">
    <property type="protein sequence ID" value="KAK2718330.1"/>
    <property type="molecule type" value="Genomic_DNA"/>
</dbReference>
<proteinExistence type="predicted"/>
<organism evidence="2 3">
    <name type="scientific">Artemia franciscana</name>
    <name type="common">Brine shrimp</name>
    <name type="synonym">Artemia sanfranciscana</name>
    <dbReference type="NCBI Taxonomy" id="6661"/>
    <lineage>
        <taxon>Eukaryota</taxon>
        <taxon>Metazoa</taxon>
        <taxon>Ecdysozoa</taxon>
        <taxon>Arthropoda</taxon>
        <taxon>Crustacea</taxon>
        <taxon>Branchiopoda</taxon>
        <taxon>Anostraca</taxon>
        <taxon>Artemiidae</taxon>
        <taxon>Artemia</taxon>
    </lineage>
</organism>
<feature type="region of interest" description="Disordered" evidence="1">
    <location>
        <begin position="59"/>
        <end position="93"/>
    </location>
</feature>
<dbReference type="Proteomes" id="UP001187531">
    <property type="component" value="Unassembled WGS sequence"/>
</dbReference>
<evidence type="ECO:0000313" key="3">
    <source>
        <dbReference type="Proteomes" id="UP001187531"/>
    </source>
</evidence>
<reference evidence="2" key="1">
    <citation type="submission" date="2023-07" db="EMBL/GenBank/DDBJ databases">
        <title>Chromosome-level genome assembly of Artemia franciscana.</title>
        <authorList>
            <person name="Jo E."/>
        </authorList>
    </citation>
    <scope>NUCLEOTIDE SEQUENCE</scope>
    <source>
        <tissue evidence="2">Whole body</tissue>
    </source>
</reference>